<organism evidence="1 2">
    <name type="scientific">Pseudonocardia humida</name>
    <dbReference type="NCBI Taxonomy" id="2800819"/>
    <lineage>
        <taxon>Bacteria</taxon>
        <taxon>Bacillati</taxon>
        <taxon>Actinomycetota</taxon>
        <taxon>Actinomycetes</taxon>
        <taxon>Pseudonocardiales</taxon>
        <taxon>Pseudonocardiaceae</taxon>
        <taxon>Pseudonocardia</taxon>
    </lineage>
</organism>
<dbReference type="Proteomes" id="UP001165283">
    <property type="component" value="Unassembled WGS sequence"/>
</dbReference>
<proteinExistence type="predicted"/>
<protein>
    <submittedName>
        <fullName evidence="1">Uncharacterized protein</fullName>
    </submittedName>
</protein>
<evidence type="ECO:0000313" key="2">
    <source>
        <dbReference type="Proteomes" id="UP001165283"/>
    </source>
</evidence>
<dbReference type="EMBL" id="JAGSOV010000041">
    <property type="protein sequence ID" value="MCO1657406.1"/>
    <property type="molecule type" value="Genomic_DNA"/>
</dbReference>
<comment type="caution">
    <text evidence="1">The sequence shown here is derived from an EMBL/GenBank/DDBJ whole genome shotgun (WGS) entry which is preliminary data.</text>
</comment>
<name>A0ABT1A312_9PSEU</name>
<reference evidence="1" key="1">
    <citation type="submission" date="2021-04" db="EMBL/GenBank/DDBJ databases">
        <title>Pseudonocardia sp. nov., isolated from sandy soil of mangrove forest.</title>
        <authorList>
            <person name="Zan Z."/>
            <person name="Huang R."/>
            <person name="Liu W."/>
        </authorList>
    </citation>
    <scope>NUCLEOTIDE SEQUENCE</scope>
    <source>
        <strain evidence="1">S2-4</strain>
    </source>
</reference>
<dbReference type="RefSeq" id="WP_252441057.1">
    <property type="nucleotide sequence ID" value="NZ_JAGSOV010000041.1"/>
</dbReference>
<sequence length="78" mass="8610">MTDDELVVEYVLAWRAHSGLDREEIARMVVRRLGPSAVLDLASANLAVKGRLRASAYDAAVEYVLRLVLTLREDPDAG</sequence>
<gene>
    <name evidence="1" type="ORF">KDL28_20315</name>
</gene>
<keyword evidence="2" id="KW-1185">Reference proteome</keyword>
<accession>A0ABT1A312</accession>
<evidence type="ECO:0000313" key="1">
    <source>
        <dbReference type="EMBL" id="MCO1657406.1"/>
    </source>
</evidence>